<gene>
    <name evidence="10" type="ORF">GRF29_19g3288875</name>
</gene>
<keyword evidence="4" id="KW-0378">Hydrolase</keyword>
<reference evidence="10 11" key="1">
    <citation type="submission" date="2021-02" db="EMBL/GenBank/DDBJ databases">
        <title>Genome assembly of Pseudopithomyces chartarum.</title>
        <authorList>
            <person name="Jauregui R."/>
            <person name="Singh J."/>
            <person name="Voisey C."/>
        </authorList>
    </citation>
    <scope>NUCLEOTIDE SEQUENCE [LARGE SCALE GENOMIC DNA]</scope>
    <source>
        <strain evidence="10 11">AGR01</strain>
    </source>
</reference>
<feature type="transmembrane region" description="Helical" evidence="9">
    <location>
        <begin position="193"/>
        <end position="213"/>
    </location>
</feature>
<keyword evidence="7 9" id="KW-0472">Membrane</keyword>
<comment type="caution">
    <text evidence="10">The sequence shown here is derived from an EMBL/GenBank/DDBJ whole genome shotgun (WGS) entry which is preliminary data.</text>
</comment>
<keyword evidence="5" id="KW-0256">Endoplasmic reticulum</keyword>
<feature type="region of interest" description="Disordered" evidence="8">
    <location>
        <begin position="332"/>
        <end position="360"/>
    </location>
</feature>
<evidence type="ECO:0000256" key="1">
    <source>
        <dbReference type="ARBA" id="ARBA00004477"/>
    </source>
</evidence>
<evidence type="ECO:0000256" key="9">
    <source>
        <dbReference type="SAM" id="Phobius"/>
    </source>
</evidence>
<dbReference type="GO" id="GO:0098553">
    <property type="term" value="C:lumenal side of endoplasmic reticulum membrane"/>
    <property type="evidence" value="ECO:0007669"/>
    <property type="project" value="TreeGrafter"/>
</dbReference>
<evidence type="ECO:0000256" key="4">
    <source>
        <dbReference type="ARBA" id="ARBA00022801"/>
    </source>
</evidence>
<dbReference type="GO" id="GO:0098554">
    <property type="term" value="C:cytoplasmic side of endoplasmic reticulum membrane"/>
    <property type="evidence" value="ECO:0007669"/>
    <property type="project" value="TreeGrafter"/>
</dbReference>
<evidence type="ECO:0000256" key="7">
    <source>
        <dbReference type="ARBA" id="ARBA00023136"/>
    </source>
</evidence>
<dbReference type="Proteomes" id="UP001280581">
    <property type="component" value="Unassembled WGS sequence"/>
</dbReference>
<dbReference type="SMART" id="SM00730">
    <property type="entry name" value="PSN"/>
    <property type="match status" value="1"/>
</dbReference>
<evidence type="ECO:0000313" key="10">
    <source>
        <dbReference type="EMBL" id="KAK3215441.1"/>
    </source>
</evidence>
<feature type="transmembrane region" description="Helical" evidence="9">
    <location>
        <begin position="91"/>
        <end position="109"/>
    </location>
</feature>
<keyword evidence="6 9" id="KW-1133">Transmembrane helix</keyword>
<dbReference type="PANTHER" id="PTHR12174">
    <property type="entry name" value="SIGNAL PEPTIDE PEPTIDASE"/>
    <property type="match status" value="1"/>
</dbReference>
<keyword evidence="11" id="KW-1185">Reference proteome</keyword>
<proteinExistence type="inferred from homology"/>
<comment type="subcellular location">
    <subcellularLocation>
        <location evidence="1">Endoplasmic reticulum membrane</location>
        <topology evidence="1">Multi-pass membrane protein</topology>
    </subcellularLocation>
</comment>
<accession>A0AAN6M7B6</accession>
<evidence type="ECO:0000256" key="8">
    <source>
        <dbReference type="SAM" id="MobiDB-lite"/>
    </source>
</evidence>
<evidence type="ECO:0000313" key="11">
    <source>
        <dbReference type="Proteomes" id="UP001280581"/>
    </source>
</evidence>
<name>A0AAN6M7B6_9PLEO</name>
<dbReference type="AlphaFoldDB" id="A0AAN6M7B6"/>
<organism evidence="10 11">
    <name type="scientific">Pseudopithomyces chartarum</name>
    <dbReference type="NCBI Taxonomy" id="1892770"/>
    <lineage>
        <taxon>Eukaryota</taxon>
        <taxon>Fungi</taxon>
        <taxon>Dikarya</taxon>
        <taxon>Ascomycota</taxon>
        <taxon>Pezizomycotina</taxon>
        <taxon>Dothideomycetes</taxon>
        <taxon>Pleosporomycetidae</taxon>
        <taxon>Pleosporales</taxon>
        <taxon>Massarineae</taxon>
        <taxon>Didymosphaeriaceae</taxon>
        <taxon>Pseudopithomyces</taxon>
    </lineage>
</organism>
<protein>
    <submittedName>
        <fullName evidence="10">Uncharacterized protein</fullName>
    </submittedName>
</protein>
<dbReference type="GO" id="GO:0033619">
    <property type="term" value="P:membrane protein proteolysis"/>
    <property type="evidence" value="ECO:0007669"/>
    <property type="project" value="TreeGrafter"/>
</dbReference>
<sequence>MEEPSLWARVLGHAVYHFAEVQPMIPTYLHLLASALFPIYAGAHASLTRPSSAARRAKRARKEGGEEDDEDSDDEEEEEEHKMEGLAPTDAIMMPLFAGCALAALYFLLKWLKDPHYLNLVLNWYFALFGVFAVSRLVTDALDIGHSIIYPRRPMMVTVAKSIDAPIKLVFPRPEPAGGSTKPQYAMLGLGDVVLPGIMIGLALRFDLFLFYLRRQKRVSSADSDTPPTVTKPTYHSLAGRWTDHFWSHSFLGRPLWSATETQPTESPFTFPKTYFKASLVGYVLGMLATLGVMHVWGHAQPALLYLVPGVVGSLWTTALVRGELSLMWGFSEESEDEENSTDGKESQGRGEKERESIFSLSEKKAVEREKRVQSVVGRHVINGDEGAEGGKGRRRKEREVFSFSVEAPWEIKRGKEKKSKAVATRVDVEVGGGEHAGKRARVE</sequence>
<feature type="region of interest" description="Disordered" evidence="8">
    <location>
        <begin position="54"/>
        <end position="83"/>
    </location>
</feature>
<dbReference type="InterPro" id="IPR006639">
    <property type="entry name" value="Preselin/SPP"/>
</dbReference>
<evidence type="ECO:0000256" key="5">
    <source>
        <dbReference type="ARBA" id="ARBA00022824"/>
    </source>
</evidence>
<evidence type="ECO:0000256" key="3">
    <source>
        <dbReference type="ARBA" id="ARBA00022692"/>
    </source>
</evidence>
<dbReference type="PANTHER" id="PTHR12174:SF23">
    <property type="entry name" value="MINOR HISTOCOMPATIBILITY ANTIGEN H13"/>
    <property type="match status" value="1"/>
</dbReference>
<evidence type="ECO:0000256" key="2">
    <source>
        <dbReference type="ARBA" id="ARBA00006859"/>
    </source>
</evidence>
<dbReference type="InterPro" id="IPR007369">
    <property type="entry name" value="Peptidase_A22B_SPP"/>
</dbReference>
<dbReference type="Pfam" id="PF04258">
    <property type="entry name" value="Peptidase_A22B"/>
    <property type="match status" value="2"/>
</dbReference>
<dbReference type="GO" id="GO:0006465">
    <property type="term" value="P:signal peptide processing"/>
    <property type="evidence" value="ECO:0007669"/>
    <property type="project" value="TreeGrafter"/>
</dbReference>
<evidence type="ECO:0000256" key="6">
    <source>
        <dbReference type="ARBA" id="ARBA00022989"/>
    </source>
</evidence>
<feature type="compositionally biased region" description="Basic and acidic residues" evidence="8">
    <location>
        <begin position="342"/>
        <end position="360"/>
    </location>
</feature>
<feature type="transmembrane region" description="Helical" evidence="9">
    <location>
        <begin position="280"/>
        <end position="297"/>
    </location>
</feature>
<feature type="transmembrane region" description="Helical" evidence="9">
    <location>
        <begin position="121"/>
        <end position="138"/>
    </location>
</feature>
<keyword evidence="3 9" id="KW-0812">Transmembrane</keyword>
<dbReference type="EMBL" id="WVTA01000003">
    <property type="protein sequence ID" value="KAK3215441.1"/>
    <property type="molecule type" value="Genomic_DNA"/>
</dbReference>
<feature type="compositionally biased region" description="Acidic residues" evidence="8">
    <location>
        <begin position="65"/>
        <end position="79"/>
    </location>
</feature>
<comment type="similarity">
    <text evidence="2">Belongs to the peptidase A22B family.</text>
</comment>
<dbReference type="GO" id="GO:0042500">
    <property type="term" value="F:aspartic endopeptidase activity, intramembrane cleaving"/>
    <property type="evidence" value="ECO:0007669"/>
    <property type="project" value="InterPro"/>
</dbReference>